<evidence type="ECO:0000313" key="2">
    <source>
        <dbReference type="Proteomes" id="UP000285864"/>
    </source>
</evidence>
<organism evidence="1 2">
    <name type="scientific">Phocaeicola coprocola</name>
    <dbReference type="NCBI Taxonomy" id="310298"/>
    <lineage>
        <taxon>Bacteria</taxon>
        <taxon>Pseudomonadati</taxon>
        <taxon>Bacteroidota</taxon>
        <taxon>Bacteroidia</taxon>
        <taxon>Bacteroidales</taxon>
        <taxon>Bacteroidaceae</taxon>
        <taxon>Phocaeicola</taxon>
    </lineage>
</organism>
<evidence type="ECO:0000313" key="1">
    <source>
        <dbReference type="EMBL" id="RGR97539.1"/>
    </source>
</evidence>
<gene>
    <name evidence="1" type="ORF">DWY20_06605</name>
</gene>
<proteinExistence type="predicted"/>
<dbReference type="Proteomes" id="UP000285864">
    <property type="component" value="Unassembled WGS sequence"/>
</dbReference>
<protein>
    <submittedName>
        <fullName evidence="1">Uncharacterized protein</fullName>
    </submittedName>
</protein>
<accession>A0A412GS10</accession>
<dbReference type="AlphaFoldDB" id="A0A412GS10"/>
<comment type="caution">
    <text evidence="1">The sequence shown here is derived from an EMBL/GenBank/DDBJ whole genome shotgun (WGS) entry which is preliminary data.</text>
</comment>
<keyword evidence="2" id="KW-1185">Reference proteome</keyword>
<name>A0A412GS10_9BACT</name>
<reference evidence="1 2" key="1">
    <citation type="submission" date="2018-08" db="EMBL/GenBank/DDBJ databases">
        <title>A genome reference for cultivated species of the human gut microbiota.</title>
        <authorList>
            <person name="Zou Y."/>
            <person name="Xue W."/>
            <person name="Luo G."/>
        </authorList>
    </citation>
    <scope>NUCLEOTIDE SEQUENCE [LARGE SCALE GENOMIC DNA]</scope>
    <source>
        <strain evidence="1 2">AF24-2</strain>
    </source>
</reference>
<sequence length="87" mass="9868">MCSLVKQVKKKGFTPDSRLQNLIQAVVENRGLFGISFSSKLSFFLNNATLGITHSDFFFCKILSKCVNNKNTWNYFSVSSGIFVYIE</sequence>
<dbReference type="EMBL" id="QRUU01000021">
    <property type="protein sequence ID" value="RGR97539.1"/>
    <property type="molecule type" value="Genomic_DNA"/>
</dbReference>